<reference evidence="1 2" key="1">
    <citation type="journal article" date="2015" name="Stand. Genomic Sci.">
        <title>Genomic Encyclopedia of Bacterial and Archaeal Type Strains, Phase III: the genomes of soil and plant-associated and newly described type strains.</title>
        <authorList>
            <person name="Whitman W.B."/>
            <person name="Woyke T."/>
            <person name="Klenk H.P."/>
            <person name="Zhou Y."/>
            <person name="Lilburn T.G."/>
            <person name="Beck B.J."/>
            <person name="De Vos P."/>
            <person name="Vandamme P."/>
            <person name="Eisen J.A."/>
            <person name="Garrity G."/>
            <person name="Hugenholtz P."/>
            <person name="Kyrpides N.C."/>
        </authorList>
    </citation>
    <scope>NUCLEOTIDE SEQUENCE [LARGE SCALE GENOMIC DNA]</scope>
    <source>
        <strain evidence="1 2">VKM Ac-2540</strain>
    </source>
</reference>
<organism evidence="1 2">
    <name type="scientific">Kribbella rubisoli</name>
    <dbReference type="NCBI Taxonomy" id="3075929"/>
    <lineage>
        <taxon>Bacteria</taxon>
        <taxon>Bacillati</taxon>
        <taxon>Actinomycetota</taxon>
        <taxon>Actinomycetes</taxon>
        <taxon>Propionibacteriales</taxon>
        <taxon>Kribbellaceae</taxon>
        <taxon>Kribbella</taxon>
    </lineage>
</organism>
<name>A0A4Q7WUJ1_9ACTN</name>
<comment type="caution">
    <text evidence="1">The sequence shown here is derived from an EMBL/GenBank/DDBJ whole genome shotgun (WGS) entry which is preliminary data.</text>
</comment>
<dbReference type="EMBL" id="SHKR01000013">
    <property type="protein sequence ID" value="RZU13445.1"/>
    <property type="molecule type" value="Genomic_DNA"/>
</dbReference>
<accession>A0A4Q7WUJ1</accession>
<gene>
    <name evidence="1" type="ORF">EV645_4286</name>
</gene>
<proteinExistence type="predicted"/>
<dbReference type="AlphaFoldDB" id="A0A4Q7WUJ1"/>
<evidence type="ECO:0008006" key="3">
    <source>
        <dbReference type="Google" id="ProtNLM"/>
    </source>
</evidence>
<sequence length="202" mass="20773">MVKVAGMGSRLVRGTAIGCGVAAIAGGGIGWAVGEPVTPADIVAARTMPSDLCARIGDVSSLLPKASSGPVTMTQVGSTTITCEAGSSRAKVRAFTAASVKVSITPYGGQDAGAGNKPFTPTQTAKKVFTRSPMKTLNEDRPYPTKFSHTPSGMAGESWAVHVLVQRADIVVQVDYTANPVEADVAQKAALALADRAIWESK</sequence>
<evidence type="ECO:0000313" key="2">
    <source>
        <dbReference type="Proteomes" id="UP000292027"/>
    </source>
</evidence>
<evidence type="ECO:0000313" key="1">
    <source>
        <dbReference type="EMBL" id="RZU13445.1"/>
    </source>
</evidence>
<keyword evidence="2" id="KW-1185">Reference proteome</keyword>
<dbReference type="Proteomes" id="UP000292027">
    <property type="component" value="Unassembled WGS sequence"/>
</dbReference>
<protein>
    <recommendedName>
        <fullName evidence="3">DUF3558 domain-containing protein</fullName>
    </recommendedName>
</protein>